<dbReference type="SUPFAM" id="SSF141868">
    <property type="entry name" value="EAL domain-like"/>
    <property type="match status" value="1"/>
</dbReference>
<feature type="domain" description="EAL" evidence="5">
    <location>
        <begin position="762"/>
        <end position="1016"/>
    </location>
</feature>
<dbReference type="InterPro" id="IPR035965">
    <property type="entry name" value="PAS-like_dom_sf"/>
</dbReference>
<dbReference type="CDD" id="cd01948">
    <property type="entry name" value="EAL"/>
    <property type="match status" value="1"/>
</dbReference>
<dbReference type="SUPFAM" id="SSF53822">
    <property type="entry name" value="Periplasmic binding protein-like I"/>
    <property type="match status" value="1"/>
</dbReference>
<evidence type="ECO:0000313" key="7">
    <source>
        <dbReference type="EMBL" id="MBU9720147.1"/>
    </source>
</evidence>
<evidence type="ECO:0000259" key="6">
    <source>
        <dbReference type="PROSITE" id="PS50887"/>
    </source>
</evidence>
<accession>A0ABS6JS95</accession>
<dbReference type="Proteomes" id="UP000790580">
    <property type="component" value="Unassembled WGS sequence"/>
</dbReference>
<dbReference type="InterPro" id="IPR029787">
    <property type="entry name" value="Nucleotide_cyclase"/>
</dbReference>
<evidence type="ECO:0000313" key="8">
    <source>
        <dbReference type="Proteomes" id="UP000790580"/>
    </source>
</evidence>
<dbReference type="Pfam" id="PF00990">
    <property type="entry name" value="GGDEF"/>
    <property type="match status" value="1"/>
</dbReference>
<reference evidence="7 8" key="1">
    <citation type="submission" date="2021-06" db="EMBL/GenBank/DDBJ databases">
        <title>Bacillus sp. RD4P76, an endophyte from a halophyte.</title>
        <authorList>
            <person name="Sun J.-Q."/>
        </authorList>
    </citation>
    <scope>NUCLEOTIDE SEQUENCE [LARGE SCALE GENOMIC DNA]</scope>
    <source>
        <strain evidence="7 8">JCM 17098</strain>
    </source>
</reference>
<dbReference type="InterPro" id="IPR000014">
    <property type="entry name" value="PAS"/>
</dbReference>
<dbReference type="InterPro" id="IPR001610">
    <property type="entry name" value="PAC"/>
</dbReference>
<dbReference type="SMART" id="SM00086">
    <property type="entry name" value="PAC"/>
    <property type="match status" value="1"/>
</dbReference>
<dbReference type="PROSITE" id="PS50883">
    <property type="entry name" value="EAL"/>
    <property type="match status" value="1"/>
</dbReference>
<evidence type="ECO:0000256" key="2">
    <source>
        <dbReference type="ARBA" id="ARBA00023125"/>
    </source>
</evidence>
<dbReference type="NCBIfam" id="TIGR00229">
    <property type="entry name" value="sensory_box"/>
    <property type="match status" value="1"/>
</dbReference>
<evidence type="ECO:0000259" key="5">
    <source>
        <dbReference type="PROSITE" id="PS50883"/>
    </source>
</evidence>
<dbReference type="InterPro" id="IPR000700">
    <property type="entry name" value="PAS-assoc_C"/>
</dbReference>
<dbReference type="PROSITE" id="PS50113">
    <property type="entry name" value="PAC"/>
    <property type="match status" value="1"/>
</dbReference>
<dbReference type="RefSeq" id="WP_088075577.1">
    <property type="nucleotide sequence ID" value="NZ_JAHQCR010000013.1"/>
</dbReference>
<dbReference type="PROSITE" id="PS50887">
    <property type="entry name" value="GGDEF"/>
    <property type="match status" value="1"/>
</dbReference>
<dbReference type="Pfam" id="PF13377">
    <property type="entry name" value="Peripla_BP_3"/>
    <property type="match status" value="1"/>
</dbReference>
<dbReference type="Gene3D" id="3.40.50.2300">
    <property type="match status" value="2"/>
</dbReference>
<name>A0ABS6JS95_9BACI</name>
<dbReference type="SMART" id="SM00052">
    <property type="entry name" value="EAL"/>
    <property type="match status" value="1"/>
</dbReference>
<organism evidence="7 8">
    <name type="scientific">Evansella alkalicola</name>
    <dbReference type="NCBI Taxonomy" id="745819"/>
    <lineage>
        <taxon>Bacteria</taxon>
        <taxon>Bacillati</taxon>
        <taxon>Bacillota</taxon>
        <taxon>Bacilli</taxon>
        <taxon>Bacillales</taxon>
        <taxon>Bacillaceae</taxon>
        <taxon>Evansella</taxon>
    </lineage>
</organism>
<keyword evidence="8" id="KW-1185">Reference proteome</keyword>
<dbReference type="InterPro" id="IPR001633">
    <property type="entry name" value="EAL_dom"/>
</dbReference>
<dbReference type="PANTHER" id="PTHR44757:SF2">
    <property type="entry name" value="BIOFILM ARCHITECTURE MAINTENANCE PROTEIN MBAA"/>
    <property type="match status" value="1"/>
</dbReference>
<feature type="domain" description="GGDEF" evidence="6">
    <location>
        <begin position="610"/>
        <end position="753"/>
    </location>
</feature>
<comment type="caution">
    <text evidence="7">The sequence shown here is derived from an EMBL/GenBank/DDBJ whole genome shotgun (WGS) entry which is preliminary data.</text>
</comment>
<proteinExistence type="predicted"/>
<dbReference type="CDD" id="cd01949">
    <property type="entry name" value="GGDEF"/>
    <property type="match status" value="1"/>
</dbReference>
<dbReference type="Gene3D" id="3.30.70.270">
    <property type="match status" value="1"/>
</dbReference>
<dbReference type="CDD" id="cd00130">
    <property type="entry name" value="PAS"/>
    <property type="match status" value="1"/>
</dbReference>
<dbReference type="SUPFAM" id="SSF55785">
    <property type="entry name" value="PYP-like sensor domain (PAS domain)"/>
    <property type="match status" value="1"/>
</dbReference>
<dbReference type="InterPro" id="IPR000160">
    <property type="entry name" value="GGDEF_dom"/>
</dbReference>
<dbReference type="InterPro" id="IPR052155">
    <property type="entry name" value="Biofilm_reg_signaling"/>
</dbReference>
<dbReference type="SMART" id="SM00267">
    <property type="entry name" value="GGDEF"/>
    <property type="match status" value="1"/>
</dbReference>
<dbReference type="NCBIfam" id="TIGR00254">
    <property type="entry name" value="GGDEF"/>
    <property type="match status" value="1"/>
</dbReference>
<dbReference type="Gene3D" id="3.20.20.450">
    <property type="entry name" value="EAL domain"/>
    <property type="match status" value="1"/>
</dbReference>
<protein>
    <submittedName>
        <fullName evidence="7">EAL domain-containing protein</fullName>
    </submittedName>
</protein>
<dbReference type="EMBL" id="JAHQCR010000013">
    <property type="protein sequence ID" value="MBU9720147.1"/>
    <property type="molecule type" value="Genomic_DNA"/>
</dbReference>
<dbReference type="Pfam" id="PF08447">
    <property type="entry name" value="PAS_3"/>
    <property type="match status" value="1"/>
</dbReference>
<keyword evidence="1" id="KW-0805">Transcription regulation</keyword>
<evidence type="ECO:0000256" key="3">
    <source>
        <dbReference type="ARBA" id="ARBA00023163"/>
    </source>
</evidence>
<dbReference type="SMART" id="SM00091">
    <property type="entry name" value="PAS"/>
    <property type="match status" value="1"/>
</dbReference>
<dbReference type="Pfam" id="PF00563">
    <property type="entry name" value="EAL"/>
    <property type="match status" value="1"/>
</dbReference>
<evidence type="ECO:0000256" key="1">
    <source>
        <dbReference type="ARBA" id="ARBA00023015"/>
    </source>
</evidence>
<dbReference type="Gene3D" id="3.30.450.20">
    <property type="entry name" value="PAS domain"/>
    <property type="match status" value="1"/>
</dbReference>
<gene>
    <name evidence="7" type="ORF">KS407_01655</name>
</gene>
<sequence>MNMNTRISLMTPYLDGDYYGRIFVELHKEANKKNATIFTIQARPSGRNPEPFNYQVGTEETDGWLLMTNPQSVLPIDPELLKHIESTGKPVVTIGYPEEAIDCHSVIIDNKSATKEAVLHLIKDHGHERIAFIGSNEHLDIVERRFGYLQALTESQINHDDNLIFQAKDSIRQGGYYAAEEMIERGIDFTAIFAATDLNAMGAIEKLKEAGYRVPEDIAVVGFDDLAPAETFNPPLTTVRQSFKDLASAGFDILYRKMNGEDIEYGVTNIQTHLVTRASCGCDHVPVVEPTVDVQKQLIQSKLNLDTILTRYDEFVQRWASASREKYFDFENMFGKKSHWGCLALWDKNEQDKKDLIVSQTFSKNGDPVPPVGYKIPLNQFPPTEWIPPLKDNDFVRVQSIRNQRGDWGFIAIVGPVDELILISAADITQISFTVSAASMERDELFQQIQSIAEQLEIVSSTTNDGIWDWDVETDHIQWNVRSKDIFDTIGESLPVDYQSFFQLIHPDDYDRVLNSFKEHGEKGTALKSEFRIQGKNEEELWVYVTGDSIRKNDKVVRIIGSITNISEKKLADEQIKYLAFHDGLTGLPNRRLFHDRLVQSIEQADRYNYKLGVLLIDLDRFKVINDTLGHHAGDQLIQEVAGLLEKTVRSSDTISRGSREHSTVARLGGDEFIILLSHIHDVRDADVVAKRIIEKFKDPFFIQDHDVFTTASIGVSVYPDDGLDYDSLTRCADVAMYKAKENGKNQMEIYSSDINSMTIERFTMENELRKAIERNEFELHYQPQFQLENNRTLGIEALLRWHSPCRGLVSPLDFIPLAEETGLIIPIGNWVLKEACRQNKEWIDLGLPPIIVSVNISARQLQQKNFVDIVKSILEESDLPPSYLCLEITESTAIKNVEISMDMLRELGELGVNISIDDFGIGYSSLAMLKQLPISNVKIDKSFIHDMDMDKDDAAIVRAIIAMAHSLELTVTAEGVETEEQKDILTSEKCNFVQGYLYSKPLTAKECYEYIQSITIK</sequence>
<dbReference type="InterPro" id="IPR013655">
    <property type="entry name" value="PAS_fold_3"/>
</dbReference>
<evidence type="ECO:0000259" key="4">
    <source>
        <dbReference type="PROSITE" id="PS50113"/>
    </source>
</evidence>
<dbReference type="SUPFAM" id="SSF55073">
    <property type="entry name" value="Nucleotide cyclase"/>
    <property type="match status" value="1"/>
</dbReference>
<keyword evidence="3" id="KW-0804">Transcription</keyword>
<feature type="domain" description="PAC" evidence="4">
    <location>
        <begin position="527"/>
        <end position="578"/>
    </location>
</feature>
<dbReference type="InterPro" id="IPR043128">
    <property type="entry name" value="Rev_trsase/Diguanyl_cyclase"/>
</dbReference>
<dbReference type="PANTHER" id="PTHR44757">
    <property type="entry name" value="DIGUANYLATE CYCLASE DGCP"/>
    <property type="match status" value="1"/>
</dbReference>
<dbReference type="InterPro" id="IPR046335">
    <property type="entry name" value="LacI/GalR-like_sensor"/>
</dbReference>
<dbReference type="InterPro" id="IPR028082">
    <property type="entry name" value="Peripla_BP_I"/>
</dbReference>
<dbReference type="CDD" id="cd06267">
    <property type="entry name" value="PBP1_LacI_sugar_binding-like"/>
    <property type="match status" value="1"/>
</dbReference>
<keyword evidence="2" id="KW-0238">DNA-binding</keyword>
<dbReference type="InterPro" id="IPR035919">
    <property type="entry name" value="EAL_sf"/>
</dbReference>